<accession>A0AC34R8S6</accession>
<organism evidence="1 2">
    <name type="scientific">Panagrolaimus sp. JU765</name>
    <dbReference type="NCBI Taxonomy" id="591449"/>
    <lineage>
        <taxon>Eukaryota</taxon>
        <taxon>Metazoa</taxon>
        <taxon>Ecdysozoa</taxon>
        <taxon>Nematoda</taxon>
        <taxon>Chromadorea</taxon>
        <taxon>Rhabditida</taxon>
        <taxon>Tylenchina</taxon>
        <taxon>Panagrolaimomorpha</taxon>
        <taxon>Panagrolaimoidea</taxon>
        <taxon>Panagrolaimidae</taxon>
        <taxon>Panagrolaimus</taxon>
    </lineage>
</organism>
<name>A0AC34R8S6_9BILA</name>
<evidence type="ECO:0000313" key="1">
    <source>
        <dbReference type="Proteomes" id="UP000887576"/>
    </source>
</evidence>
<dbReference type="Proteomes" id="UP000887576">
    <property type="component" value="Unplaced"/>
</dbReference>
<reference evidence="2" key="1">
    <citation type="submission" date="2022-11" db="UniProtKB">
        <authorList>
            <consortium name="WormBaseParasite"/>
        </authorList>
    </citation>
    <scope>IDENTIFICATION</scope>
</reference>
<protein>
    <submittedName>
        <fullName evidence="2">Uncharacterized protein</fullName>
    </submittedName>
</protein>
<dbReference type="WBParaSite" id="JU765_v2.g4525.t1">
    <property type="protein sequence ID" value="JU765_v2.g4525.t1"/>
    <property type="gene ID" value="JU765_v2.g4525"/>
</dbReference>
<proteinExistence type="predicted"/>
<evidence type="ECO:0000313" key="2">
    <source>
        <dbReference type="WBParaSite" id="JU765_v2.g4525.t1"/>
    </source>
</evidence>
<sequence>MTNVTLVILVLFLANVGSTFIDEEDYLNVMHRVRGRRSLERRSKLKQHFEAENSKPKTQKLFQQFGDNACRGNNDTLAKGVLESVMTSYDRRSVPNSNGVDVQVDLILQQISSINENAASFTADVLFSQIWNDPGMAFDNITGCLPNLTLSHRAIDDIWLPNVCFQNSKMTTIHASPTPNIFLLVYPNGTIWVNYRVKVEVPCELDLATFPLDHSKCEMTFESYSFNTGKVRLKWYETGVILDVQQGKLPDFELLRYEWEKSQYTYPAGQWDQLKATFYFRRSFGYYILQLYFPTYLSVCISWIAFWLDFRQLPGRITLTISALMALTFQYGNVVRSLPKVSYVKALDVHVFACMGFIFFSLVELAVVGHVDKVATREKKRHEERIEEVRRKKSTKAELLNNYYENNIDRPTSIGEQPFDVRLGANSLWSAPTGLKRRSLSTARLTLNEAAMRRLQKNRYHQNPKFVKWKQLEWTGERVDQLCQVVFPLCFICFNFFYWLWYGFESRKQYQRLLSNVQLTGFYPH</sequence>